<dbReference type="CDD" id="cd01283">
    <property type="entry name" value="cytidine_deaminase"/>
    <property type="match status" value="1"/>
</dbReference>
<dbReference type="GeneID" id="81622113"/>
<dbReference type="GO" id="GO:0006139">
    <property type="term" value="P:nucleobase-containing compound metabolic process"/>
    <property type="evidence" value="ECO:0007669"/>
    <property type="project" value="UniProtKB-ARBA"/>
</dbReference>
<protein>
    <submittedName>
        <fullName evidence="1">Blasticidin-S deaminase</fullName>
    </submittedName>
</protein>
<name>A0A9W9XJ21_9EURO</name>
<proteinExistence type="predicted"/>
<dbReference type="Gene3D" id="3.40.140.10">
    <property type="entry name" value="Cytidine Deaminase, domain 2"/>
    <property type="match status" value="1"/>
</dbReference>
<evidence type="ECO:0000313" key="2">
    <source>
        <dbReference type="Proteomes" id="UP001148312"/>
    </source>
</evidence>
<reference evidence="1" key="2">
    <citation type="journal article" date="2023" name="IMA Fungus">
        <title>Comparative genomic study of the Penicillium genus elucidates a diverse pangenome and 15 lateral gene transfer events.</title>
        <authorList>
            <person name="Petersen C."/>
            <person name="Sorensen T."/>
            <person name="Nielsen M.R."/>
            <person name="Sondergaard T.E."/>
            <person name="Sorensen J.L."/>
            <person name="Fitzpatrick D.A."/>
            <person name="Frisvad J.C."/>
            <person name="Nielsen K.L."/>
        </authorList>
    </citation>
    <scope>NUCLEOTIDE SEQUENCE</scope>
    <source>
        <strain evidence="1">IBT 30728</strain>
    </source>
</reference>
<dbReference type="EMBL" id="JAPWDQ010000002">
    <property type="protein sequence ID" value="KAJ5493515.1"/>
    <property type="molecule type" value="Genomic_DNA"/>
</dbReference>
<keyword evidence="2" id="KW-1185">Reference proteome</keyword>
<accession>A0A9W9XJ21</accession>
<gene>
    <name evidence="1" type="ORF">N7539_002261</name>
</gene>
<organism evidence="1 2">
    <name type="scientific">Penicillium diatomitis</name>
    <dbReference type="NCBI Taxonomy" id="2819901"/>
    <lineage>
        <taxon>Eukaryota</taxon>
        <taxon>Fungi</taxon>
        <taxon>Dikarya</taxon>
        <taxon>Ascomycota</taxon>
        <taxon>Pezizomycotina</taxon>
        <taxon>Eurotiomycetes</taxon>
        <taxon>Eurotiomycetidae</taxon>
        <taxon>Eurotiales</taxon>
        <taxon>Aspergillaceae</taxon>
        <taxon>Penicillium</taxon>
    </lineage>
</organism>
<dbReference type="SUPFAM" id="SSF53927">
    <property type="entry name" value="Cytidine deaminase-like"/>
    <property type="match status" value="1"/>
</dbReference>
<comment type="caution">
    <text evidence="1">The sequence shown here is derived from an EMBL/GenBank/DDBJ whole genome shotgun (WGS) entry which is preliminary data.</text>
</comment>
<dbReference type="InterPro" id="IPR016193">
    <property type="entry name" value="Cytidine_deaminase-like"/>
</dbReference>
<sequence>MDLTPAELELVDTAKGDHRFDPTLCVASAAISADGRTFSGVNIFSFRGWSLCQAGVLGNATAANAPQLMSIVAVRGKADDEGRILSSCGRCRQVLWDLQLQIKVIVSKDGKLQSIPNKTLLPFAYDHDD</sequence>
<dbReference type="RefSeq" id="XP_056793895.1">
    <property type="nucleotide sequence ID" value="XM_056931864.1"/>
</dbReference>
<dbReference type="AlphaFoldDB" id="A0A9W9XJ21"/>
<dbReference type="Proteomes" id="UP001148312">
    <property type="component" value="Unassembled WGS sequence"/>
</dbReference>
<reference evidence="1" key="1">
    <citation type="submission" date="2022-12" db="EMBL/GenBank/DDBJ databases">
        <authorList>
            <person name="Petersen C."/>
        </authorList>
    </citation>
    <scope>NUCLEOTIDE SEQUENCE</scope>
    <source>
        <strain evidence="1">IBT 30728</strain>
    </source>
</reference>
<dbReference type="GO" id="GO:0003824">
    <property type="term" value="F:catalytic activity"/>
    <property type="evidence" value="ECO:0007669"/>
    <property type="project" value="InterPro"/>
</dbReference>
<evidence type="ECO:0000313" key="1">
    <source>
        <dbReference type="EMBL" id="KAJ5493515.1"/>
    </source>
</evidence>